<evidence type="ECO:0000313" key="3">
    <source>
        <dbReference type="EMBL" id="KJV06588.1"/>
    </source>
</evidence>
<dbReference type="PANTHER" id="PTHR39639">
    <property type="entry name" value="CHROMOSOME 16, WHOLE GENOME SHOTGUN SEQUENCE"/>
    <property type="match status" value="1"/>
</dbReference>
<dbReference type="InterPro" id="IPR004919">
    <property type="entry name" value="GmrSD_N"/>
</dbReference>
<sequence length="374" mass="43451">MNLNSNDEIVTSSDSEDEGKGGLYPYDPTKADIDIRETPHSIFELMRKYDDGRLIIEPDFQRKLVWKPEQKSRFIESVILNFPLPPFYVNETREGKYIIVDGLQRTTALHEFMNDEFRLEGLEALPHLNGKDFSNLKAMSGAYQTKIEDKKITLYVLRPSVPMAVVYDLFNRINTGGTKLERQEVRNCIFLGKATKLLKELSESEVFRKAIDNGISPERMKDREAVLRYLSFKLFNYKTDYQGDMSDFVERAMRKINQMSDEEILELQKDFDRVMQLSYGFFGERNFRVPFPERTTRGRINIAVLESVGYFFSQQTDAFLYPNQAAIIRNFDRLLKTPNYLDAVQQSTGDKKRVITRFDLAQKILGDVSHADTN</sequence>
<reference evidence="4" key="1">
    <citation type="submission" date="2015-03" db="EMBL/GenBank/DDBJ databases">
        <title>Draft genome sequence of a novel methanotroph (Sn10-6) isolated from flooded ricefield rhizosphere in India.</title>
        <authorList>
            <person name="Pandit P.S."/>
            <person name="Pore S.D."/>
            <person name="Arora P."/>
            <person name="Kapse N.G."/>
            <person name="Dhakephalkar P.K."/>
            <person name="Rahalkar M.C."/>
        </authorList>
    </citation>
    <scope>NUCLEOTIDE SEQUENCE [LARGE SCALE GENOMIC DNA]</scope>
    <source>
        <strain evidence="4">Sn10-6</strain>
    </source>
</reference>
<dbReference type="Pfam" id="PF03235">
    <property type="entry name" value="GmrSD_N"/>
    <property type="match status" value="1"/>
</dbReference>
<keyword evidence="4" id="KW-1185">Reference proteome</keyword>
<reference evidence="3 4" key="2">
    <citation type="journal article" date="2016" name="Microb. Ecol.">
        <title>Genome Characteristics of a Novel Type I Methanotroph (Sn10-6) Isolated from a Flooded Indian Rice Field.</title>
        <authorList>
            <person name="Rahalkar M.C."/>
            <person name="Pandit P.S."/>
            <person name="Dhakephalkar P.K."/>
            <person name="Pore S."/>
            <person name="Arora P."/>
            <person name="Kapse N."/>
        </authorList>
    </citation>
    <scope>NUCLEOTIDE SEQUENCE [LARGE SCALE GENOMIC DNA]</scope>
    <source>
        <strain evidence="3 4">Sn10-6</strain>
    </source>
</reference>
<comment type="caution">
    <text evidence="3">The sequence shown here is derived from an EMBL/GenBank/DDBJ whole genome shotgun (WGS) entry which is preliminary data.</text>
</comment>
<organism evidence="3 4">
    <name type="scientific">Methylocucumis oryzae</name>
    <dbReference type="NCBI Taxonomy" id="1632867"/>
    <lineage>
        <taxon>Bacteria</taxon>
        <taxon>Pseudomonadati</taxon>
        <taxon>Pseudomonadota</taxon>
        <taxon>Gammaproteobacteria</taxon>
        <taxon>Methylococcales</taxon>
        <taxon>Methylococcaceae</taxon>
        <taxon>Methylocucumis</taxon>
    </lineage>
</organism>
<name>A0A0F3IJ96_9GAMM</name>
<dbReference type="OrthoDB" id="8094406at2"/>
<protein>
    <recommendedName>
        <fullName evidence="2">GmrSD restriction endonucleases N-terminal domain-containing protein</fullName>
    </recommendedName>
</protein>
<proteinExistence type="predicted"/>
<evidence type="ECO:0000256" key="1">
    <source>
        <dbReference type="SAM" id="MobiDB-lite"/>
    </source>
</evidence>
<evidence type="ECO:0000259" key="2">
    <source>
        <dbReference type="Pfam" id="PF03235"/>
    </source>
</evidence>
<dbReference type="AlphaFoldDB" id="A0A0F3IJ96"/>
<accession>A0A0F3IJ96</accession>
<dbReference type="Proteomes" id="UP000033684">
    <property type="component" value="Unassembled WGS sequence"/>
</dbReference>
<feature type="domain" description="GmrSD restriction endonucleases N-terminal" evidence="2">
    <location>
        <begin position="43"/>
        <end position="190"/>
    </location>
</feature>
<gene>
    <name evidence="3" type="ORF">VZ94_10330</name>
</gene>
<feature type="region of interest" description="Disordered" evidence="1">
    <location>
        <begin position="1"/>
        <end position="26"/>
    </location>
</feature>
<dbReference type="PANTHER" id="PTHR39639:SF1">
    <property type="entry name" value="DUF262 DOMAIN-CONTAINING PROTEIN"/>
    <property type="match status" value="1"/>
</dbReference>
<dbReference type="RefSeq" id="WP_045779173.1">
    <property type="nucleotide sequence ID" value="NZ_LAJX01000100.1"/>
</dbReference>
<evidence type="ECO:0000313" key="4">
    <source>
        <dbReference type="Proteomes" id="UP000033684"/>
    </source>
</evidence>
<feature type="compositionally biased region" description="Polar residues" evidence="1">
    <location>
        <begin position="1"/>
        <end position="13"/>
    </location>
</feature>
<dbReference type="EMBL" id="LAJX01000100">
    <property type="protein sequence ID" value="KJV06588.1"/>
    <property type="molecule type" value="Genomic_DNA"/>
</dbReference>